<dbReference type="InterPro" id="IPR005471">
    <property type="entry name" value="Tscrpt_reg_IclR_N"/>
</dbReference>
<dbReference type="InterPro" id="IPR029016">
    <property type="entry name" value="GAF-like_dom_sf"/>
</dbReference>
<dbReference type="FunFam" id="1.10.10.10:FF:000056">
    <property type="entry name" value="IclR family transcriptional regulator"/>
    <property type="match status" value="1"/>
</dbReference>
<dbReference type="GO" id="GO:0003677">
    <property type="term" value="F:DNA binding"/>
    <property type="evidence" value="ECO:0007669"/>
    <property type="project" value="UniProtKB-KW"/>
</dbReference>
<evidence type="ECO:0000256" key="4">
    <source>
        <dbReference type="ARBA" id="ARBA00023159"/>
    </source>
</evidence>
<sequence>MSPEIGGPPTLIASAQRALRLLEAVARYPRGATAKQLARDTGLALGTAYHLLRTLVHDCYLERREGRYLTGPAVAGLCREESPAAGHRRLDRLLRRLSDDLAAAVYLTRYHQGEVVLVAAQAAPGAPTVDLADFPAGAHATSAGKTLLALMSAEERRSYLARYPMVAFTPYTLRDPAQLPLLPRQGPQRAAPITQYQEFVLGTAAAAVPIVAGSGLAAVSVSLPMTQAHRLPQIAAQLRTRLSDDFASVAFGL</sequence>
<dbReference type="PANTHER" id="PTHR30136">
    <property type="entry name" value="HELIX-TURN-HELIX TRANSCRIPTIONAL REGULATOR, ICLR FAMILY"/>
    <property type="match status" value="1"/>
</dbReference>
<comment type="caution">
    <text evidence="10">The sequence shown here is derived from an EMBL/GenBank/DDBJ whole genome shotgun (WGS) entry which is preliminary data.</text>
</comment>
<dbReference type="Pfam" id="PF01614">
    <property type="entry name" value="IclR_C"/>
    <property type="match status" value="1"/>
</dbReference>
<dbReference type="GO" id="GO:0045892">
    <property type="term" value="P:negative regulation of DNA-templated transcription"/>
    <property type="evidence" value="ECO:0007669"/>
    <property type="project" value="TreeGrafter"/>
</dbReference>
<keyword evidence="5" id="KW-0804">Transcription</keyword>
<evidence type="ECO:0000256" key="3">
    <source>
        <dbReference type="ARBA" id="ARBA00023125"/>
    </source>
</evidence>
<gene>
    <name evidence="10" type="ORF">F4556_004583</name>
</gene>
<comment type="function">
    <text evidence="6">May be an activator protein for the gylABX operon.</text>
</comment>
<keyword evidence="11" id="KW-1185">Reference proteome</keyword>
<dbReference type="GO" id="GO:0006071">
    <property type="term" value="P:glycerol metabolic process"/>
    <property type="evidence" value="ECO:0007669"/>
    <property type="project" value="UniProtKB-KW"/>
</dbReference>
<evidence type="ECO:0000256" key="1">
    <source>
        <dbReference type="ARBA" id="ARBA00022798"/>
    </source>
</evidence>
<dbReference type="Gene3D" id="3.30.450.40">
    <property type="match status" value="1"/>
</dbReference>
<protein>
    <recommendedName>
        <fullName evidence="7">Glycerol operon regulatory protein</fullName>
    </recommendedName>
</protein>
<dbReference type="InterPro" id="IPR050707">
    <property type="entry name" value="HTH_MetabolicPath_Reg"/>
</dbReference>
<evidence type="ECO:0000313" key="11">
    <source>
        <dbReference type="Proteomes" id="UP000573327"/>
    </source>
</evidence>
<evidence type="ECO:0000259" key="9">
    <source>
        <dbReference type="PROSITE" id="PS51078"/>
    </source>
</evidence>
<keyword evidence="3 10" id="KW-0238">DNA-binding</keyword>
<dbReference type="Gene3D" id="1.10.10.10">
    <property type="entry name" value="Winged helix-like DNA-binding domain superfamily/Winged helix DNA-binding domain"/>
    <property type="match status" value="1"/>
</dbReference>
<evidence type="ECO:0000256" key="7">
    <source>
        <dbReference type="ARBA" id="ARBA00070406"/>
    </source>
</evidence>
<feature type="domain" description="HTH iclR-type" evidence="8">
    <location>
        <begin position="12"/>
        <end position="72"/>
    </location>
</feature>
<evidence type="ECO:0000259" key="8">
    <source>
        <dbReference type="PROSITE" id="PS51077"/>
    </source>
</evidence>
<dbReference type="Proteomes" id="UP000573327">
    <property type="component" value="Unassembled WGS sequence"/>
</dbReference>
<evidence type="ECO:0000313" key="10">
    <source>
        <dbReference type="EMBL" id="MBB4949048.1"/>
    </source>
</evidence>
<evidence type="ECO:0000256" key="2">
    <source>
        <dbReference type="ARBA" id="ARBA00023015"/>
    </source>
</evidence>
<accession>A0A7W7WJE0</accession>
<dbReference type="SUPFAM" id="SSF46785">
    <property type="entry name" value="Winged helix' DNA-binding domain"/>
    <property type="match status" value="1"/>
</dbReference>
<dbReference type="AlphaFoldDB" id="A0A7W7WJE0"/>
<keyword evidence="2" id="KW-0805">Transcription regulation</keyword>
<proteinExistence type="predicted"/>
<dbReference type="SMART" id="SM00346">
    <property type="entry name" value="HTH_ICLR"/>
    <property type="match status" value="1"/>
</dbReference>
<keyword evidence="1" id="KW-0319">Glycerol metabolism</keyword>
<evidence type="ECO:0000256" key="5">
    <source>
        <dbReference type="ARBA" id="ARBA00023163"/>
    </source>
</evidence>
<dbReference type="InterPro" id="IPR014757">
    <property type="entry name" value="Tscrpt_reg_IclR_C"/>
</dbReference>
<dbReference type="PROSITE" id="PS51078">
    <property type="entry name" value="ICLR_ED"/>
    <property type="match status" value="1"/>
</dbReference>
<dbReference type="InterPro" id="IPR036390">
    <property type="entry name" value="WH_DNA-bd_sf"/>
</dbReference>
<dbReference type="EMBL" id="JACHJR010000001">
    <property type="protein sequence ID" value="MBB4949048.1"/>
    <property type="molecule type" value="Genomic_DNA"/>
</dbReference>
<evidence type="ECO:0000256" key="6">
    <source>
        <dbReference type="ARBA" id="ARBA00058938"/>
    </source>
</evidence>
<dbReference type="SUPFAM" id="SSF55781">
    <property type="entry name" value="GAF domain-like"/>
    <property type="match status" value="1"/>
</dbReference>
<dbReference type="Pfam" id="PF09339">
    <property type="entry name" value="HTH_IclR"/>
    <property type="match status" value="1"/>
</dbReference>
<organism evidence="10 11">
    <name type="scientific">Kitasatospora gansuensis</name>
    <dbReference type="NCBI Taxonomy" id="258050"/>
    <lineage>
        <taxon>Bacteria</taxon>
        <taxon>Bacillati</taxon>
        <taxon>Actinomycetota</taxon>
        <taxon>Actinomycetes</taxon>
        <taxon>Kitasatosporales</taxon>
        <taxon>Streptomycetaceae</taxon>
        <taxon>Kitasatospora</taxon>
    </lineage>
</organism>
<keyword evidence="4" id="KW-0010">Activator</keyword>
<dbReference type="PANTHER" id="PTHR30136:SF24">
    <property type="entry name" value="HTH-TYPE TRANSCRIPTIONAL REPRESSOR ALLR"/>
    <property type="match status" value="1"/>
</dbReference>
<reference evidence="10 11" key="1">
    <citation type="submission" date="2020-08" db="EMBL/GenBank/DDBJ databases">
        <title>Sequencing the genomes of 1000 actinobacteria strains.</title>
        <authorList>
            <person name="Klenk H.-P."/>
        </authorList>
    </citation>
    <scope>NUCLEOTIDE SEQUENCE [LARGE SCALE GENOMIC DNA]</scope>
    <source>
        <strain evidence="10 11">DSM 44786</strain>
    </source>
</reference>
<dbReference type="PROSITE" id="PS51077">
    <property type="entry name" value="HTH_ICLR"/>
    <property type="match status" value="1"/>
</dbReference>
<dbReference type="InterPro" id="IPR036388">
    <property type="entry name" value="WH-like_DNA-bd_sf"/>
</dbReference>
<dbReference type="GO" id="GO:0003700">
    <property type="term" value="F:DNA-binding transcription factor activity"/>
    <property type="evidence" value="ECO:0007669"/>
    <property type="project" value="TreeGrafter"/>
</dbReference>
<dbReference type="RefSeq" id="WP_184919115.1">
    <property type="nucleotide sequence ID" value="NZ_JACHJR010000001.1"/>
</dbReference>
<name>A0A7W7WJE0_9ACTN</name>
<feature type="domain" description="IclR-ED" evidence="9">
    <location>
        <begin position="52"/>
        <end position="253"/>
    </location>
</feature>